<dbReference type="Gramene" id="EFJ24718">
    <property type="protein sequence ID" value="EFJ24718"/>
    <property type="gene ID" value="SELMODRAFT_101278"/>
</dbReference>
<accession>D8RTP9</accession>
<sequence length="236" mass="26584">MIKDWDLWLVPLGFATLATYHGYFLYIYKTQPLLTVIGANHVGRRAWVRSMMADVEKKSVLAVQSLRNSMMGSILWASVAILLCSGSVAFINTSYSYGLRKPVFESFGGGKTKQDETTMSIKVTLLLGCFMVCFFCCMQSVRFLNQVSFFINTPGDEILSKFVTPEYVASLFEKACNFQAAGSRSFYFTIPLLLWILGPVPLAMACFVIIPFLYHLDMNFMVSNKSIAKLDSPLWE</sequence>
<evidence type="ECO:0000313" key="3">
    <source>
        <dbReference type="Proteomes" id="UP000001514"/>
    </source>
</evidence>
<name>D8RTP9_SELML</name>
<protein>
    <submittedName>
        <fullName evidence="2">Uncharacterized protein</fullName>
    </submittedName>
</protein>
<gene>
    <name evidence="2" type="ORF">SELMODRAFT_101278</name>
</gene>
<dbReference type="PANTHER" id="PTHR31881">
    <property type="match status" value="1"/>
</dbReference>
<feature type="transmembrane region" description="Helical" evidence="1">
    <location>
        <begin position="192"/>
        <end position="216"/>
    </location>
</feature>
<dbReference type="HOGENOM" id="CLU_070700_0_0_1"/>
<reference evidence="2 3" key="1">
    <citation type="journal article" date="2011" name="Science">
        <title>The Selaginella genome identifies genetic changes associated with the evolution of vascular plants.</title>
        <authorList>
            <person name="Banks J.A."/>
            <person name="Nishiyama T."/>
            <person name="Hasebe M."/>
            <person name="Bowman J.L."/>
            <person name="Gribskov M."/>
            <person name="dePamphilis C."/>
            <person name="Albert V.A."/>
            <person name="Aono N."/>
            <person name="Aoyama T."/>
            <person name="Ambrose B.A."/>
            <person name="Ashton N.W."/>
            <person name="Axtell M.J."/>
            <person name="Barker E."/>
            <person name="Barker M.S."/>
            <person name="Bennetzen J.L."/>
            <person name="Bonawitz N.D."/>
            <person name="Chapple C."/>
            <person name="Cheng C."/>
            <person name="Correa L.G."/>
            <person name="Dacre M."/>
            <person name="DeBarry J."/>
            <person name="Dreyer I."/>
            <person name="Elias M."/>
            <person name="Engstrom E.M."/>
            <person name="Estelle M."/>
            <person name="Feng L."/>
            <person name="Finet C."/>
            <person name="Floyd S.K."/>
            <person name="Frommer W.B."/>
            <person name="Fujita T."/>
            <person name="Gramzow L."/>
            <person name="Gutensohn M."/>
            <person name="Harholt J."/>
            <person name="Hattori M."/>
            <person name="Heyl A."/>
            <person name="Hirai T."/>
            <person name="Hiwatashi Y."/>
            <person name="Ishikawa M."/>
            <person name="Iwata M."/>
            <person name="Karol K.G."/>
            <person name="Koehler B."/>
            <person name="Kolukisaoglu U."/>
            <person name="Kubo M."/>
            <person name="Kurata T."/>
            <person name="Lalonde S."/>
            <person name="Li K."/>
            <person name="Li Y."/>
            <person name="Litt A."/>
            <person name="Lyons E."/>
            <person name="Manning G."/>
            <person name="Maruyama T."/>
            <person name="Michael T.P."/>
            <person name="Mikami K."/>
            <person name="Miyazaki S."/>
            <person name="Morinaga S."/>
            <person name="Murata T."/>
            <person name="Mueller-Roeber B."/>
            <person name="Nelson D.R."/>
            <person name="Obara M."/>
            <person name="Oguri Y."/>
            <person name="Olmstead R.G."/>
            <person name="Onodera N."/>
            <person name="Petersen B.L."/>
            <person name="Pils B."/>
            <person name="Prigge M."/>
            <person name="Rensing S.A."/>
            <person name="Riano-Pachon D.M."/>
            <person name="Roberts A.W."/>
            <person name="Sato Y."/>
            <person name="Scheller H.V."/>
            <person name="Schulz B."/>
            <person name="Schulz C."/>
            <person name="Shakirov E.V."/>
            <person name="Shibagaki N."/>
            <person name="Shinohara N."/>
            <person name="Shippen D.E."/>
            <person name="Soerensen I."/>
            <person name="Sotooka R."/>
            <person name="Sugimoto N."/>
            <person name="Sugita M."/>
            <person name="Sumikawa N."/>
            <person name="Tanurdzic M."/>
            <person name="Theissen G."/>
            <person name="Ulvskov P."/>
            <person name="Wakazuki S."/>
            <person name="Weng J.K."/>
            <person name="Willats W.W."/>
            <person name="Wipf D."/>
            <person name="Wolf P.G."/>
            <person name="Yang L."/>
            <person name="Zimmer A.D."/>
            <person name="Zhu Q."/>
            <person name="Mitros T."/>
            <person name="Hellsten U."/>
            <person name="Loque D."/>
            <person name="Otillar R."/>
            <person name="Salamov A."/>
            <person name="Schmutz J."/>
            <person name="Shapiro H."/>
            <person name="Lindquist E."/>
            <person name="Lucas S."/>
            <person name="Rokhsar D."/>
            <person name="Grigoriev I.V."/>
        </authorList>
    </citation>
    <scope>NUCLEOTIDE SEQUENCE [LARGE SCALE GENOMIC DNA]</scope>
</reference>
<dbReference type="EMBL" id="GL377589">
    <property type="protein sequence ID" value="EFJ24718.1"/>
    <property type="molecule type" value="Genomic_DNA"/>
</dbReference>
<keyword evidence="3" id="KW-1185">Reference proteome</keyword>
<dbReference type="InterPro" id="IPR006747">
    <property type="entry name" value="DUF599"/>
</dbReference>
<dbReference type="Proteomes" id="UP000001514">
    <property type="component" value="Unassembled WGS sequence"/>
</dbReference>
<dbReference type="KEGG" id="smo:SELMODRAFT_101278"/>
<dbReference type="OMA" id="MEWRIYY"/>
<proteinExistence type="predicted"/>
<keyword evidence="1" id="KW-0472">Membrane</keyword>
<keyword evidence="1" id="KW-1133">Transmembrane helix</keyword>
<feature type="transmembrane region" description="Helical" evidence="1">
    <location>
        <begin position="119"/>
        <end position="141"/>
    </location>
</feature>
<dbReference type="Pfam" id="PF04654">
    <property type="entry name" value="DUF599"/>
    <property type="match status" value="1"/>
</dbReference>
<evidence type="ECO:0000313" key="2">
    <source>
        <dbReference type="EMBL" id="EFJ24718.1"/>
    </source>
</evidence>
<feature type="transmembrane region" description="Helical" evidence="1">
    <location>
        <begin position="74"/>
        <end position="98"/>
    </location>
</feature>
<evidence type="ECO:0000256" key="1">
    <source>
        <dbReference type="SAM" id="Phobius"/>
    </source>
</evidence>
<dbReference type="eggNOG" id="ENOG502QS3Z">
    <property type="taxonomic scope" value="Eukaryota"/>
</dbReference>
<organism evidence="3">
    <name type="scientific">Selaginella moellendorffii</name>
    <name type="common">Spikemoss</name>
    <dbReference type="NCBI Taxonomy" id="88036"/>
    <lineage>
        <taxon>Eukaryota</taxon>
        <taxon>Viridiplantae</taxon>
        <taxon>Streptophyta</taxon>
        <taxon>Embryophyta</taxon>
        <taxon>Tracheophyta</taxon>
        <taxon>Lycopodiopsida</taxon>
        <taxon>Selaginellales</taxon>
        <taxon>Selaginellaceae</taxon>
        <taxon>Selaginella</taxon>
    </lineage>
</organism>
<dbReference type="PANTHER" id="PTHR31881:SF6">
    <property type="entry name" value="OS09G0494600 PROTEIN"/>
    <property type="match status" value="1"/>
</dbReference>
<feature type="transmembrane region" description="Helical" evidence="1">
    <location>
        <begin position="7"/>
        <end position="28"/>
    </location>
</feature>
<dbReference type="AlphaFoldDB" id="D8RTP9"/>
<keyword evidence="1" id="KW-0812">Transmembrane</keyword>
<dbReference type="InParanoid" id="D8RTP9"/>